<keyword evidence="1" id="KW-0863">Zinc-finger</keyword>
<dbReference type="InterPro" id="IPR040648">
    <property type="entry name" value="HMGXB3_CxC4"/>
</dbReference>
<feature type="region of interest" description="Disordered" evidence="2">
    <location>
        <begin position="1"/>
        <end position="59"/>
    </location>
</feature>
<dbReference type="AlphaFoldDB" id="A0A0C9SPP6"/>
<feature type="domain" description="SWIM-type" evidence="3">
    <location>
        <begin position="189"/>
        <end position="226"/>
    </location>
</feature>
<dbReference type="InterPro" id="IPR007527">
    <property type="entry name" value="Znf_SWIM"/>
</dbReference>
<dbReference type="EMBL" id="KN832613">
    <property type="protein sequence ID" value="KII82852.1"/>
    <property type="molecule type" value="Genomic_DNA"/>
</dbReference>
<gene>
    <name evidence="4" type="ORF">PLICRDRAFT_96050</name>
</gene>
<proteinExistence type="predicted"/>
<evidence type="ECO:0000313" key="5">
    <source>
        <dbReference type="Proteomes" id="UP000053263"/>
    </source>
</evidence>
<dbReference type="OrthoDB" id="5598737at2759"/>
<keyword evidence="1" id="KW-0479">Metal-binding</keyword>
<dbReference type="Proteomes" id="UP000053263">
    <property type="component" value="Unassembled WGS sequence"/>
</dbReference>
<dbReference type="Pfam" id="PF18717">
    <property type="entry name" value="CxC4"/>
    <property type="match status" value="1"/>
</dbReference>
<evidence type="ECO:0000259" key="3">
    <source>
        <dbReference type="PROSITE" id="PS50966"/>
    </source>
</evidence>
<dbReference type="GO" id="GO:0008270">
    <property type="term" value="F:zinc ion binding"/>
    <property type="evidence" value="ECO:0007669"/>
    <property type="project" value="UniProtKB-KW"/>
</dbReference>
<keyword evidence="5" id="KW-1185">Reference proteome</keyword>
<accession>A0A0C9SPP6</accession>
<name>A0A0C9SPP6_PLICR</name>
<keyword evidence="1" id="KW-0862">Zinc</keyword>
<protein>
    <recommendedName>
        <fullName evidence="3">SWIM-type domain-containing protein</fullName>
    </recommendedName>
</protein>
<sequence>MQHGKRTTGLQIDDRVPIRTHPMSSHRARQPRRAASGSVLKTYIPDAPDPPRHDGGSRLVPYHDTAASTTRKRPRTTFDDHGQQVLAESSEALAMPPPPAPYHPLGPDAGPRYVGGADEPITPFDDMNALDAQDLYPPAGSHSHQSEACGMYWYALSQVGSVFRLDDYMWVVQDWDAEQEMLRIGVYYHIVRLPRSDNTYGVACTCSRWHSSHSCIHQDLIYSHTDVFTRLSLITPSPTPPAVLIHSSSFDNTHIFSCISSVGRYESGKRAIVTLQRSGRWYCQSCRYSDACKHRAHAVAFAVEAAFISGDGDDQLPSLADHGATDAENALLMKAGGQNKNGTARCCCGVTIAAAASAQAAYKPAIIYGLTMRLHATIELLPCPSCKHGRRQIGPDLGGYGLFNWNNTMLFSHELLNAFTSSFTTSETPFSAFCSTVRHTYMEYGVQNTFCSDDTFVRVWFAFTRLQNLDSGMACPLCGPSPEIVIADGISLGTHHSKLNDLVCPPTRVTESSEKVESISSWKARALPAIIQADLRSLVHKLLERTATCIPVPAELPDMSSLSSVYPDLMGLIRLYISNGTGSPHFKAYRNLIKQIAAPDIVLQLIPFDAIEPLRKIFSEQQMFIRAWRNMTLRRQIQTRALIMACLQSAAAAEQMGDCNKFFKTYSKNNLTGGILVLCIRVVNTSAAECGNGGMGRIRKSVSFMVYDHAIQFTKVFLDIWNRNAINRMAAAAA</sequence>
<dbReference type="PROSITE" id="PS50966">
    <property type="entry name" value="ZF_SWIM"/>
    <property type="match status" value="1"/>
</dbReference>
<dbReference type="HOGENOM" id="CLU_028049_0_0_1"/>
<reference evidence="4 5" key="1">
    <citation type="submission" date="2014-06" db="EMBL/GenBank/DDBJ databases">
        <title>Evolutionary Origins and Diversification of the Mycorrhizal Mutualists.</title>
        <authorList>
            <consortium name="DOE Joint Genome Institute"/>
            <consortium name="Mycorrhizal Genomics Consortium"/>
            <person name="Kohler A."/>
            <person name="Kuo A."/>
            <person name="Nagy L.G."/>
            <person name="Floudas D."/>
            <person name="Copeland A."/>
            <person name="Barry K.W."/>
            <person name="Cichocki N."/>
            <person name="Veneault-Fourrey C."/>
            <person name="LaButti K."/>
            <person name="Lindquist E.A."/>
            <person name="Lipzen A."/>
            <person name="Lundell T."/>
            <person name="Morin E."/>
            <person name="Murat C."/>
            <person name="Riley R."/>
            <person name="Ohm R."/>
            <person name="Sun H."/>
            <person name="Tunlid A."/>
            <person name="Henrissat B."/>
            <person name="Grigoriev I.V."/>
            <person name="Hibbett D.S."/>
            <person name="Martin F."/>
        </authorList>
    </citation>
    <scope>NUCLEOTIDE SEQUENCE [LARGE SCALE GENOMIC DNA]</scope>
    <source>
        <strain evidence="4 5">FD-325 SS-3</strain>
    </source>
</reference>
<evidence type="ECO:0000256" key="2">
    <source>
        <dbReference type="SAM" id="MobiDB-lite"/>
    </source>
</evidence>
<organism evidence="4 5">
    <name type="scientific">Plicaturopsis crispa FD-325 SS-3</name>
    <dbReference type="NCBI Taxonomy" id="944288"/>
    <lineage>
        <taxon>Eukaryota</taxon>
        <taxon>Fungi</taxon>
        <taxon>Dikarya</taxon>
        <taxon>Basidiomycota</taxon>
        <taxon>Agaricomycotina</taxon>
        <taxon>Agaricomycetes</taxon>
        <taxon>Agaricomycetidae</taxon>
        <taxon>Amylocorticiales</taxon>
        <taxon>Amylocorticiaceae</taxon>
        <taxon>Plicatura</taxon>
        <taxon>Plicaturopsis crispa</taxon>
    </lineage>
</organism>
<evidence type="ECO:0000313" key="4">
    <source>
        <dbReference type="EMBL" id="KII82852.1"/>
    </source>
</evidence>
<evidence type="ECO:0000256" key="1">
    <source>
        <dbReference type="PROSITE-ProRule" id="PRU00325"/>
    </source>
</evidence>